<evidence type="ECO:0000256" key="1">
    <source>
        <dbReference type="SAM" id="MobiDB-lite"/>
    </source>
</evidence>
<name>A0A934Q751_9MICO</name>
<dbReference type="Proteomes" id="UP000608530">
    <property type="component" value="Unassembled WGS sequence"/>
</dbReference>
<dbReference type="RefSeq" id="WP_200114774.1">
    <property type="nucleotide sequence ID" value="NZ_JAEHOH010000007.1"/>
</dbReference>
<dbReference type="EMBL" id="JAEHOH010000007">
    <property type="protein sequence ID" value="MBK0418600.1"/>
    <property type="molecule type" value="Genomic_DNA"/>
</dbReference>
<evidence type="ECO:0000313" key="3">
    <source>
        <dbReference type="Proteomes" id="UP000608530"/>
    </source>
</evidence>
<reference evidence="2" key="1">
    <citation type="submission" date="2020-12" db="EMBL/GenBank/DDBJ databases">
        <title>Leucobacter sp. CAS1, isolated from Chromium sludge.</title>
        <authorList>
            <person name="Xu Z."/>
        </authorList>
    </citation>
    <scope>NUCLEOTIDE SEQUENCE</scope>
    <source>
        <strain evidence="2">CSA1</strain>
    </source>
</reference>
<feature type="region of interest" description="Disordered" evidence="1">
    <location>
        <begin position="1"/>
        <end position="79"/>
    </location>
</feature>
<comment type="caution">
    <text evidence="2">The sequence shown here is derived from an EMBL/GenBank/DDBJ whole genome shotgun (WGS) entry which is preliminary data.</text>
</comment>
<keyword evidence="3" id="KW-1185">Reference proteome</keyword>
<evidence type="ECO:0000313" key="2">
    <source>
        <dbReference type="EMBL" id="MBK0418600.1"/>
    </source>
</evidence>
<accession>A0A934Q751</accession>
<organism evidence="2 3">
    <name type="scientific">Leucobacter chromiisoli</name>
    <dbReference type="NCBI Taxonomy" id="2796471"/>
    <lineage>
        <taxon>Bacteria</taxon>
        <taxon>Bacillati</taxon>
        <taxon>Actinomycetota</taxon>
        <taxon>Actinomycetes</taxon>
        <taxon>Micrococcales</taxon>
        <taxon>Microbacteriaceae</taxon>
        <taxon>Leucobacter</taxon>
    </lineage>
</organism>
<dbReference type="AlphaFoldDB" id="A0A934Q751"/>
<protein>
    <submittedName>
        <fullName evidence="2">Uncharacterized protein</fullName>
    </submittedName>
</protein>
<proteinExistence type="predicted"/>
<sequence>MTEERREEGRKDTAEPAVESTDAPPVESDVVSDPARSDDVGSDWSTEGGATPDGPATAETAGEEEGEEGLPRITLDPPD</sequence>
<feature type="compositionally biased region" description="Basic and acidic residues" evidence="1">
    <location>
        <begin position="1"/>
        <end position="14"/>
    </location>
</feature>
<gene>
    <name evidence="2" type="ORF">JD276_06075</name>
</gene>